<accession>A0A835JSB6</accession>
<evidence type="ECO:0000313" key="1">
    <source>
        <dbReference type="EMBL" id="KAF9675147.1"/>
    </source>
</evidence>
<dbReference type="AlphaFoldDB" id="A0A835JSB6"/>
<reference evidence="1 2" key="1">
    <citation type="submission" date="2020-10" db="EMBL/GenBank/DDBJ databases">
        <title>Plant Genome Project.</title>
        <authorList>
            <person name="Zhang R.-G."/>
        </authorList>
    </citation>
    <scope>NUCLEOTIDE SEQUENCE [LARGE SCALE GENOMIC DNA]</scope>
    <source>
        <strain evidence="1">FAFU-HL-1</strain>
        <tissue evidence="1">Leaf</tissue>
    </source>
</reference>
<keyword evidence="2" id="KW-1185">Reference proteome</keyword>
<organism evidence="1 2">
    <name type="scientific">Salix dunnii</name>
    <dbReference type="NCBI Taxonomy" id="1413687"/>
    <lineage>
        <taxon>Eukaryota</taxon>
        <taxon>Viridiplantae</taxon>
        <taxon>Streptophyta</taxon>
        <taxon>Embryophyta</taxon>
        <taxon>Tracheophyta</taxon>
        <taxon>Spermatophyta</taxon>
        <taxon>Magnoliopsida</taxon>
        <taxon>eudicotyledons</taxon>
        <taxon>Gunneridae</taxon>
        <taxon>Pentapetalae</taxon>
        <taxon>rosids</taxon>
        <taxon>fabids</taxon>
        <taxon>Malpighiales</taxon>
        <taxon>Salicaceae</taxon>
        <taxon>Saliceae</taxon>
        <taxon>Salix</taxon>
    </lineage>
</organism>
<comment type="caution">
    <text evidence="1">The sequence shown here is derived from an EMBL/GenBank/DDBJ whole genome shotgun (WGS) entry which is preliminary data.</text>
</comment>
<protein>
    <submittedName>
        <fullName evidence="1">Uncharacterized protein</fullName>
    </submittedName>
</protein>
<dbReference type="Proteomes" id="UP000657918">
    <property type="component" value="Unassembled WGS sequence"/>
</dbReference>
<gene>
    <name evidence="1" type="ORF">SADUNF_Sadunf09G0001900</name>
</gene>
<evidence type="ECO:0000313" key="2">
    <source>
        <dbReference type="Proteomes" id="UP000657918"/>
    </source>
</evidence>
<proteinExistence type="predicted"/>
<dbReference type="OrthoDB" id="1709584at2759"/>
<dbReference type="EMBL" id="JADGMS010000009">
    <property type="protein sequence ID" value="KAF9675147.1"/>
    <property type="molecule type" value="Genomic_DNA"/>
</dbReference>
<sequence length="92" mass="10814">MGGSADINKQYTKLTFMPSQADRFVLAFHSWLRRYGNSQPAWFGFADQQPLPSTVLSKREMLYRFEQHTQKKFNFEVFWLPLHQSVLASLTL</sequence>
<name>A0A835JSB6_9ROSI</name>